<evidence type="ECO:0000313" key="8">
    <source>
        <dbReference type="EMBL" id="CAI0385695.1"/>
    </source>
</evidence>
<keyword evidence="5 7" id="KW-1133">Transmembrane helix</keyword>
<comment type="subcellular location">
    <subcellularLocation>
        <location evidence="2">Endomembrane system</location>
        <topology evidence="2">Multi-pass membrane protein</topology>
    </subcellularLocation>
    <subcellularLocation>
        <location evidence="7">Membrane</location>
        <topology evidence="7">Multi-pass membrane protein</topology>
    </subcellularLocation>
</comment>
<organism evidence="8 9">
    <name type="scientific">Linum tenue</name>
    <dbReference type="NCBI Taxonomy" id="586396"/>
    <lineage>
        <taxon>Eukaryota</taxon>
        <taxon>Viridiplantae</taxon>
        <taxon>Streptophyta</taxon>
        <taxon>Embryophyta</taxon>
        <taxon>Tracheophyta</taxon>
        <taxon>Spermatophyta</taxon>
        <taxon>Magnoliopsida</taxon>
        <taxon>eudicotyledons</taxon>
        <taxon>Gunneridae</taxon>
        <taxon>Pentapetalae</taxon>
        <taxon>rosids</taxon>
        <taxon>fabids</taxon>
        <taxon>Malpighiales</taxon>
        <taxon>Linaceae</taxon>
        <taxon>Linum</taxon>
    </lineage>
</organism>
<comment type="function">
    <text evidence="1 7">May be involved in both secretory and endocytic intracellular trafficking in the endosomal/prevacuolar compartments.</text>
</comment>
<proteinExistence type="inferred from homology"/>
<keyword evidence="6 7" id="KW-0472">Membrane</keyword>
<evidence type="ECO:0000256" key="3">
    <source>
        <dbReference type="ARBA" id="ARBA00006483"/>
    </source>
</evidence>
<protein>
    <recommendedName>
        <fullName evidence="7">PRA1 family protein</fullName>
    </recommendedName>
</protein>
<keyword evidence="4 7" id="KW-0812">Transmembrane</keyword>
<dbReference type="PANTHER" id="PTHR19317:SF84">
    <property type="entry name" value="PRA1 FAMILY PROTEIN"/>
    <property type="match status" value="1"/>
</dbReference>
<dbReference type="GO" id="GO:0016192">
    <property type="term" value="P:vesicle-mediated transport"/>
    <property type="evidence" value="ECO:0007669"/>
    <property type="project" value="TreeGrafter"/>
</dbReference>
<sequence>MASDSSSPPPPTSYGYDSFITPTPSTFLSRAAASSTSLYATRRPWRELVSLSSFARPFSIGEAMVRIKRNLAYFRVNYAMAVLFILFVSLLWHPFSMIVFLIVFVAWLFLFFLRDEPLVLLRRTVDDRIVLGLLAVVTVVALIFTGVWLNVLVSVLIGLAVVLLHAAFRGTEDLYVDEVDAGGGGLLSFVGGSPTKTGYSPI</sequence>
<dbReference type="PANTHER" id="PTHR19317">
    <property type="entry name" value="PRENYLATED RAB ACCEPTOR 1-RELATED"/>
    <property type="match status" value="1"/>
</dbReference>
<keyword evidence="9" id="KW-1185">Reference proteome</keyword>
<dbReference type="Pfam" id="PF03208">
    <property type="entry name" value="PRA1"/>
    <property type="match status" value="1"/>
</dbReference>
<dbReference type="GO" id="GO:0016020">
    <property type="term" value="C:membrane"/>
    <property type="evidence" value="ECO:0007669"/>
    <property type="project" value="UniProtKB-SubCell"/>
</dbReference>
<evidence type="ECO:0000256" key="4">
    <source>
        <dbReference type="ARBA" id="ARBA00022692"/>
    </source>
</evidence>
<dbReference type="Proteomes" id="UP001154282">
    <property type="component" value="Unassembled WGS sequence"/>
</dbReference>
<dbReference type="InterPro" id="IPR004895">
    <property type="entry name" value="Prenylated_rab_accept_PRA1"/>
</dbReference>
<comment type="similarity">
    <text evidence="3 7">Belongs to the PRA1 family.</text>
</comment>
<feature type="transmembrane region" description="Helical" evidence="7">
    <location>
        <begin position="72"/>
        <end position="91"/>
    </location>
</feature>
<evidence type="ECO:0000256" key="5">
    <source>
        <dbReference type="ARBA" id="ARBA00022989"/>
    </source>
</evidence>
<evidence type="ECO:0000256" key="1">
    <source>
        <dbReference type="ARBA" id="ARBA00002501"/>
    </source>
</evidence>
<evidence type="ECO:0000256" key="6">
    <source>
        <dbReference type="ARBA" id="ARBA00023136"/>
    </source>
</evidence>
<evidence type="ECO:0000256" key="7">
    <source>
        <dbReference type="RuleBase" id="RU363107"/>
    </source>
</evidence>
<dbReference type="GO" id="GO:0005794">
    <property type="term" value="C:Golgi apparatus"/>
    <property type="evidence" value="ECO:0007669"/>
    <property type="project" value="TreeGrafter"/>
</dbReference>
<comment type="caution">
    <text evidence="8">The sequence shown here is derived from an EMBL/GenBank/DDBJ whole genome shotgun (WGS) entry which is preliminary data.</text>
</comment>
<dbReference type="AlphaFoldDB" id="A0AAV0HK74"/>
<reference evidence="8" key="1">
    <citation type="submission" date="2022-08" db="EMBL/GenBank/DDBJ databases">
        <authorList>
            <person name="Gutierrez-Valencia J."/>
        </authorList>
    </citation>
    <scope>NUCLEOTIDE SEQUENCE</scope>
</reference>
<feature type="transmembrane region" description="Helical" evidence="7">
    <location>
        <begin position="151"/>
        <end position="168"/>
    </location>
</feature>
<evidence type="ECO:0000313" key="9">
    <source>
        <dbReference type="Proteomes" id="UP001154282"/>
    </source>
</evidence>
<accession>A0AAV0HK74</accession>
<evidence type="ECO:0000256" key="2">
    <source>
        <dbReference type="ARBA" id="ARBA00004127"/>
    </source>
</evidence>
<dbReference type="GO" id="GO:0005783">
    <property type="term" value="C:endoplasmic reticulum"/>
    <property type="evidence" value="ECO:0007669"/>
    <property type="project" value="UniProtKB-ARBA"/>
</dbReference>
<gene>
    <name evidence="8" type="ORF">LITE_LOCUS4879</name>
</gene>
<feature type="transmembrane region" description="Helical" evidence="7">
    <location>
        <begin position="97"/>
        <end position="113"/>
    </location>
</feature>
<name>A0AAV0HK74_9ROSI</name>
<keyword evidence="7" id="KW-0813">Transport</keyword>
<dbReference type="EMBL" id="CAMGYJ010000002">
    <property type="protein sequence ID" value="CAI0385695.1"/>
    <property type="molecule type" value="Genomic_DNA"/>
</dbReference>